<dbReference type="AlphaFoldDB" id="A0A1H4TEY5"/>
<reference evidence="2" key="1">
    <citation type="submission" date="2016-10" db="EMBL/GenBank/DDBJ databases">
        <authorList>
            <person name="Varghese N."/>
            <person name="Submissions S."/>
        </authorList>
    </citation>
    <scope>NUCLEOTIDE SEQUENCE [LARGE SCALE GENOMIC DNA]</scope>
    <source>
        <strain evidence="2">DSM 44544</strain>
    </source>
</reference>
<name>A0A1H4TEY5_9PSEU</name>
<gene>
    <name evidence="1" type="ORF">SAMN04489727_4163</name>
</gene>
<accession>A0A1H4TEY5</accession>
<evidence type="ECO:0000313" key="1">
    <source>
        <dbReference type="EMBL" id="SEC54848.1"/>
    </source>
</evidence>
<dbReference type="Proteomes" id="UP000199622">
    <property type="component" value="Unassembled WGS sequence"/>
</dbReference>
<organism evidence="1 2">
    <name type="scientific">Amycolatopsis tolypomycina</name>
    <dbReference type="NCBI Taxonomy" id="208445"/>
    <lineage>
        <taxon>Bacteria</taxon>
        <taxon>Bacillati</taxon>
        <taxon>Actinomycetota</taxon>
        <taxon>Actinomycetes</taxon>
        <taxon>Pseudonocardiales</taxon>
        <taxon>Pseudonocardiaceae</taxon>
        <taxon>Amycolatopsis</taxon>
    </lineage>
</organism>
<evidence type="ECO:0000313" key="2">
    <source>
        <dbReference type="Proteomes" id="UP000199622"/>
    </source>
</evidence>
<dbReference type="RefSeq" id="WP_091309810.1">
    <property type="nucleotide sequence ID" value="NZ_FNSO01000004.1"/>
</dbReference>
<sequence>MFVGRTSVLELIGELTEPRGENDPPGPRPVLFLTGCGGSGRTAILEEALRTWRERTASVLVQPLLPDGDRTSLRPLLTSIMLGLGVGVPGYRVTFPRSLVAQLAITADFAGLPPGDQLIRLRERLNEYKRRPALDGFLTDLARDSFALVHVQVPGLSDLVPRLAAEVTRSTLNRLYRGRLLTRFSWGDAVDWFRHLDQDFARNSETTLIELGTRAKSADPLVRRSVDDVLVAAFLADLRRSHARIRGRPPQMLLLLDDGDVPEAATFVRSLLQVRQAIAASRPTPENRLPDPLMVVTTSSGPAAVGAVPWAGTAPVAGPKVRVDVTDLTAAEVLQLSRSHDWTTSERTASVAFRLTRGHAAATGFVLRRLGENPRLLDDPNALLDGTGPDGDVPVARHLLRLIAGDLDAHRRPDEAAVEALITLAAARTWQEAAALVSLLPPPFDLGSPLYTSPTLWPAAGDGERRLHPLARYLGLRALAARPDAQTGWEGVFRLLRGKTHPDDHAGRWHHERMLGGRAKVANELAGLLPERSSAEWLALFDAVVGSPDPRVTDPAELRGLGRPPTPAGHTDALLGIVPALERDPCVTRVGDITALRQLAAHRFRMLAGTEGVADPQPFLDRADRYAADGGWY</sequence>
<proteinExistence type="predicted"/>
<dbReference type="STRING" id="208445.SAMN04489727_4163"/>
<dbReference type="EMBL" id="FNSO01000004">
    <property type="protein sequence ID" value="SEC54848.1"/>
    <property type="molecule type" value="Genomic_DNA"/>
</dbReference>
<dbReference type="OrthoDB" id="3512096at2"/>
<protein>
    <submittedName>
        <fullName evidence="1">Uncharacterized protein</fullName>
    </submittedName>
</protein>
<keyword evidence="2" id="KW-1185">Reference proteome</keyword>